<reference evidence="2 3" key="2">
    <citation type="journal article" date="2007" name="PLoS Biol.">
        <title>Principles of genome evolution in the Drosophila melanogaster species group.</title>
        <authorList>
            <person name="Ranz J.M."/>
            <person name="Maurin D."/>
            <person name="Chan Y.S."/>
            <person name="von Grotthuss M."/>
            <person name="Hillier L.W."/>
            <person name="Roote J."/>
            <person name="Ashburner M."/>
            <person name="Bergman C.M."/>
        </authorList>
    </citation>
    <scope>NUCLEOTIDE SEQUENCE [LARGE SCALE GENOMIC DNA]</scope>
    <source>
        <strain evidence="3">Tai18E2 / Tucson 14021-0261.01</strain>
    </source>
</reference>
<keyword evidence="1" id="KW-0732">Signal</keyword>
<evidence type="ECO:0000256" key="1">
    <source>
        <dbReference type="SAM" id="SignalP"/>
    </source>
</evidence>
<proteinExistence type="predicted"/>
<evidence type="ECO:0000313" key="2">
    <source>
        <dbReference type="EMBL" id="EDW89422.2"/>
    </source>
</evidence>
<dbReference type="HOGENOM" id="CLU_065939_0_0_1"/>
<protein>
    <submittedName>
        <fullName evidence="2">Uncharacterized protein, isoform B</fullName>
    </submittedName>
</protein>
<accession>B4P3E9</accession>
<name>B4P3E9_DROYA</name>
<dbReference type="KEGG" id="dya:Dyak_GE19241"/>
<evidence type="ECO:0000313" key="3">
    <source>
        <dbReference type="Proteomes" id="UP000002282"/>
    </source>
</evidence>
<reference evidence="2 3" key="1">
    <citation type="journal article" date="2007" name="Nature">
        <title>Evolution of genes and genomes on the Drosophila phylogeny.</title>
        <authorList>
            <consortium name="Drosophila 12 Genomes Consortium"/>
            <person name="Clark A.G."/>
            <person name="Eisen M.B."/>
            <person name="Smith D.R."/>
            <person name="Bergman C.M."/>
            <person name="Oliver B."/>
            <person name="Markow T.A."/>
            <person name="Kaufman T.C."/>
            <person name="Kellis M."/>
            <person name="Gelbart W."/>
            <person name="Iyer V.N."/>
            <person name="Pollard D.A."/>
            <person name="Sackton T.B."/>
            <person name="Larracuente A.M."/>
            <person name="Singh N.D."/>
            <person name="Abad J.P."/>
            <person name="Abt D.N."/>
            <person name="Adryan B."/>
            <person name="Aguade M."/>
            <person name="Akashi H."/>
            <person name="Anderson W.W."/>
            <person name="Aquadro C.F."/>
            <person name="Ardell D.H."/>
            <person name="Arguello R."/>
            <person name="Artieri C.G."/>
            <person name="Barbash D.A."/>
            <person name="Barker D."/>
            <person name="Barsanti P."/>
            <person name="Batterham P."/>
            <person name="Batzoglou S."/>
            <person name="Begun D."/>
            <person name="Bhutkar A."/>
            <person name="Blanco E."/>
            <person name="Bosak S.A."/>
            <person name="Bradley R.K."/>
            <person name="Brand A.D."/>
            <person name="Brent M.R."/>
            <person name="Brooks A.N."/>
            <person name="Brown R.H."/>
            <person name="Butlin R.K."/>
            <person name="Caggese C."/>
            <person name="Calvi B.R."/>
            <person name="Bernardo de Carvalho A."/>
            <person name="Caspi A."/>
            <person name="Castrezana S."/>
            <person name="Celniker S.E."/>
            <person name="Chang J.L."/>
            <person name="Chapple C."/>
            <person name="Chatterji S."/>
            <person name="Chinwalla A."/>
            <person name="Civetta A."/>
            <person name="Clifton S.W."/>
            <person name="Comeron J.M."/>
            <person name="Costello J.C."/>
            <person name="Coyne J.A."/>
            <person name="Daub J."/>
            <person name="David R.G."/>
            <person name="Delcher A.L."/>
            <person name="Delehaunty K."/>
            <person name="Do C.B."/>
            <person name="Ebling H."/>
            <person name="Edwards K."/>
            <person name="Eickbush T."/>
            <person name="Evans J.D."/>
            <person name="Filipski A."/>
            <person name="Findeiss S."/>
            <person name="Freyhult E."/>
            <person name="Fulton L."/>
            <person name="Fulton R."/>
            <person name="Garcia A.C."/>
            <person name="Gardiner A."/>
            <person name="Garfield D.A."/>
            <person name="Garvin B.E."/>
            <person name="Gibson G."/>
            <person name="Gilbert D."/>
            <person name="Gnerre S."/>
            <person name="Godfrey J."/>
            <person name="Good R."/>
            <person name="Gotea V."/>
            <person name="Gravely B."/>
            <person name="Greenberg A.J."/>
            <person name="Griffiths-Jones S."/>
            <person name="Gross S."/>
            <person name="Guigo R."/>
            <person name="Gustafson E.A."/>
            <person name="Haerty W."/>
            <person name="Hahn M.W."/>
            <person name="Halligan D.L."/>
            <person name="Halpern A.L."/>
            <person name="Halter G.M."/>
            <person name="Han M.V."/>
            <person name="Heger A."/>
            <person name="Hillier L."/>
            <person name="Hinrichs A.S."/>
            <person name="Holmes I."/>
            <person name="Hoskins R.A."/>
            <person name="Hubisz M.J."/>
            <person name="Hultmark D."/>
            <person name="Huntley M.A."/>
            <person name="Jaffe D.B."/>
            <person name="Jagadeeshan S."/>
            <person name="Jeck W.R."/>
            <person name="Johnson J."/>
            <person name="Jones C.D."/>
            <person name="Jordan W.C."/>
            <person name="Karpen G.H."/>
            <person name="Kataoka E."/>
            <person name="Keightley P.D."/>
            <person name="Kheradpour P."/>
            <person name="Kirkness E.F."/>
            <person name="Koerich L.B."/>
            <person name="Kristiansen K."/>
            <person name="Kudrna D."/>
            <person name="Kulathinal R.J."/>
            <person name="Kumar S."/>
            <person name="Kwok R."/>
            <person name="Lander E."/>
            <person name="Langley C.H."/>
            <person name="Lapoint R."/>
            <person name="Lazzaro B.P."/>
            <person name="Lee S.J."/>
            <person name="Levesque L."/>
            <person name="Li R."/>
            <person name="Lin C.F."/>
            <person name="Lin M.F."/>
            <person name="Lindblad-Toh K."/>
            <person name="Llopart A."/>
            <person name="Long M."/>
            <person name="Low L."/>
            <person name="Lozovsky E."/>
            <person name="Lu J."/>
            <person name="Luo M."/>
            <person name="Machado C.A."/>
            <person name="Makalowski W."/>
            <person name="Marzo M."/>
            <person name="Matsuda M."/>
            <person name="Matzkin L."/>
            <person name="McAllister B."/>
            <person name="McBride C.S."/>
            <person name="McKernan B."/>
            <person name="McKernan K."/>
            <person name="Mendez-Lago M."/>
            <person name="Minx P."/>
            <person name="Mollenhauer M.U."/>
            <person name="Montooth K."/>
            <person name="Mount S.M."/>
            <person name="Mu X."/>
            <person name="Myers E."/>
            <person name="Negre B."/>
            <person name="Newfeld S."/>
            <person name="Nielsen R."/>
            <person name="Noor M.A."/>
            <person name="O'Grady P."/>
            <person name="Pachter L."/>
            <person name="Papaceit M."/>
            <person name="Parisi M.J."/>
            <person name="Parisi M."/>
            <person name="Parts L."/>
            <person name="Pedersen J.S."/>
            <person name="Pesole G."/>
            <person name="Phillippy A.M."/>
            <person name="Ponting C.P."/>
            <person name="Pop M."/>
            <person name="Porcelli D."/>
            <person name="Powell J.R."/>
            <person name="Prohaska S."/>
            <person name="Pruitt K."/>
            <person name="Puig M."/>
            <person name="Quesneville H."/>
            <person name="Ram K.R."/>
            <person name="Rand D."/>
            <person name="Rasmussen M.D."/>
            <person name="Reed L.K."/>
            <person name="Reenan R."/>
            <person name="Reily A."/>
            <person name="Remington K.A."/>
            <person name="Rieger T.T."/>
            <person name="Ritchie M.G."/>
            <person name="Robin C."/>
            <person name="Rogers Y.H."/>
            <person name="Rohde C."/>
            <person name="Rozas J."/>
            <person name="Rubenfield M.J."/>
            <person name="Ruiz A."/>
            <person name="Russo S."/>
            <person name="Salzberg S.L."/>
            <person name="Sanchez-Gracia A."/>
            <person name="Saranga D.J."/>
            <person name="Sato H."/>
            <person name="Schaeffer S.W."/>
            <person name="Schatz M.C."/>
            <person name="Schlenke T."/>
            <person name="Schwartz R."/>
            <person name="Segarra C."/>
            <person name="Singh R.S."/>
            <person name="Sirot L."/>
            <person name="Sirota M."/>
            <person name="Sisneros N.B."/>
            <person name="Smith C.D."/>
            <person name="Smith T.F."/>
            <person name="Spieth J."/>
            <person name="Stage D.E."/>
            <person name="Stark A."/>
            <person name="Stephan W."/>
            <person name="Strausberg R.L."/>
            <person name="Strempel S."/>
            <person name="Sturgill D."/>
            <person name="Sutton G."/>
            <person name="Sutton G.G."/>
            <person name="Tao W."/>
            <person name="Teichmann S."/>
            <person name="Tobari Y.N."/>
            <person name="Tomimura Y."/>
            <person name="Tsolas J.M."/>
            <person name="Valente V.L."/>
            <person name="Venter E."/>
            <person name="Venter J.C."/>
            <person name="Vicario S."/>
            <person name="Vieira F.G."/>
            <person name="Vilella A.J."/>
            <person name="Villasante A."/>
            <person name="Walenz B."/>
            <person name="Wang J."/>
            <person name="Wasserman M."/>
            <person name="Watts T."/>
            <person name="Wilson D."/>
            <person name="Wilson R.K."/>
            <person name="Wing R.A."/>
            <person name="Wolfner M.F."/>
            <person name="Wong A."/>
            <person name="Wong G.K."/>
            <person name="Wu C.I."/>
            <person name="Wu G."/>
            <person name="Yamamoto D."/>
            <person name="Yang H.P."/>
            <person name="Yang S.P."/>
            <person name="Yorke J.A."/>
            <person name="Yoshida K."/>
            <person name="Zdobnov E."/>
            <person name="Zhang P."/>
            <person name="Zhang Y."/>
            <person name="Zimin A.V."/>
            <person name="Baldwin J."/>
            <person name="Abdouelleil A."/>
            <person name="Abdulkadir J."/>
            <person name="Abebe A."/>
            <person name="Abera B."/>
            <person name="Abreu J."/>
            <person name="Acer S.C."/>
            <person name="Aftuck L."/>
            <person name="Alexander A."/>
            <person name="An P."/>
            <person name="Anderson E."/>
            <person name="Anderson S."/>
            <person name="Arachi H."/>
            <person name="Azer M."/>
            <person name="Bachantsang P."/>
            <person name="Barry A."/>
            <person name="Bayul T."/>
            <person name="Berlin A."/>
            <person name="Bessette D."/>
            <person name="Bloom T."/>
            <person name="Blye J."/>
            <person name="Boguslavskiy L."/>
            <person name="Bonnet C."/>
            <person name="Boukhgalter B."/>
            <person name="Bourzgui I."/>
            <person name="Brown A."/>
            <person name="Cahill P."/>
            <person name="Channer S."/>
            <person name="Cheshatsang Y."/>
            <person name="Chuda L."/>
            <person name="Citroen M."/>
            <person name="Collymore A."/>
            <person name="Cooke P."/>
            <person name="Costello M."/>
            <person name="D'Aco K."/>
            <person name="Daza R."/>
            <person name="De Haan G."/>
            <person name="DeGray S."/>
            <person name="DeMaso C."/>
            <person name="Dhargay N."/>
            <person name="Dooley K."/>
            <person name="Dooley E."/>
            <person name="Doricent M."/>
            <person name="Dorje P."/>
            <person name="Dorjee K."/>
            <person name="Dupes A."/>
            <person name="Elong R."/>
            <person name="Falk J."/>
            <person name="Farina A."/>
            <person name="Faro S."/>
            <person name="Ferguson D."/>
            <person name="Fisher S."/>
            <person name="Foley C.D."/>
            <person name="Franke A."/>
            <person name="Friedrich D."/>
            <person name="Gadbois L."/>
            <person name="Gearin G."/>
            <person name="Gearin C.R."/>
            <person name="Giannoukos G."/>
            <person name="Goode T."/>
            <person name="Graham J."/>
            <person name="Grandbois E."/>
            <person name="Grewal S."/>
            <person name="Gyaltsen K."/>
            <person name="Hafez N."/>
            <person name="Hagos B."/>
            <person name="Hall J."/>
            <person name="Henson C."/>
            <person name="Hollinger A."/>
            <person name="Honan T."/>
            <person name="Huard M.D."/>
            <person name="Hughes L."/>
            <person name="Hurhula B."/>
            <person name="Husby M.E."/>
            <person name="Kamat A."/>
            <person name="Kanga B."/>
            <person name="Kashin S."/>
            <person name="Khazanovich D."/>
            <person name="Kisner P."/>
            <person name="Lance K."/>
            <person name="Lara M."/>
            <person name="Lee W."/>
            <person name="Lennon N."/>
            <person name="Letendre F."/>
            <person name="LeVine R."/>
            <person name="Lipovsky A."/>
            <person name="Liu X."/>
            <person name="Liu J."/>
            <person name="Liu S."/>
            <person name="Lokyitsang T."/>
            <person name="Lokyitsang Y."/>
            <person name="Lubonja R."/>
            <person name="Lui A."/>
            <person name="MacDonald P."/>
            <person name="Magnisalis V."/>
            <person name="Maru K."/>
            <person name="Matthews C."/>
            <person name="McCusker W."/>
            <person name="McDonough S."/>
            <person name="Mehta T."/>
            <person name="Meldrim J."/>
            <person name="Meneus L."/>
            <person name="Mihai O."/>
            <person name="Mihalev A."/>
            <person name="Mihova T."/>
            <person name="Mittelman R."/>
            <person name="Mlenga V."/>
            <person name="Montmayeur A."/>
            <person name="Mulrain L."/>
            <person name="Navidi A."/>
            <person name="Naylor J."/>
            <person name="Negash T."/>
            <person name="Nguyen T."/>
            <person name="Nguyen N."/>
            <person name="Nicol R."/>
            <person name="Norbu C."/>
            <person name="Norbu N."/>
            <person name="Novod N."/>
            <person name="O'Neill B."/>
            <person name="Osman S."/>
            <person name="Markiewicz E."/>
            <person name="Oyono O.L."/>
            <person name="Patti C."/>
            <person name="Phunkhang P."/>
            <person name="Pierre F."/>
            <person name="Priest M."/>
            <person name="Raghuraman S."/>
            <person name="Rege F."/>
            <person name="Reyes R."/>
            <person name="Rise C."/>
            <person name="Rogov P."/>
            <person name="Ross K."/>
            <person name="Ryan E."/>
            <person name="Settipalli S."/>
            <person name="Shea T."/>
            <person name="Sherpa N."/>
            <person name="Shi L."/>
            <person name="Shih D."/>
            <person name="Sparrow T."/>
            <person name="Spaulding J."/>
            <person name="Stalker J."/>
            <person name="Stange-Thomann N."/>
            <person name="Stavropoulos S."/>
            <person name="Stone C."/>
            <person name="Strader C."/>
            <person name="Tesfaye S."/>
            <person name="Thomson T."/>
            <person name="Thoulutsang Y."/>
            <person name="Thoulutsang D."/>
            <person name="Topham K."/>
            <person name="Topping I."/>
            <person name="Tsamla T."/>
            <person name="Vassiliev H."/>
            <person name="Vo A."/>
            <person name="Wangchuk T."/>
            <person name="Wangdi T."/>
            <person name="Weiand M."/>
            <person name="Wilkinson J."/>
            <person name="Wilson A."/>
            <person name="Yadav S."/>
            <person name="Young G."/>
            <person name="Yu Q."/>
            <person name="Zembek L."/>
            <person name="Zhong D."/>
            <person name="Zimmer A."/>
            <person name="Zwirko Z."/>
            <person name="Jaffe D.B."/>
            <person name="Alvarez P."/>
            <person name="Brockman W."/>
            <person name="Butler J."/>
            <person name="Chin C."/>
            <person name="Gnerre S."/>
            <person name="Grabherr M."/>
            <person name="Kleber M."/>
            <person name="Mauceli E."/>
            <person name="MacCallum I."/>
        </authorList>
    </citation>
    <scope>NUCLEOTIDE SEQUENCE [LARGE SCALE GENOMIC DNA]</scope>
    <source>
        <strain evidence="3">Tai18E2 / Tucson 14021-0261.01</strain>
    </source>
</reference>
<dbReference type="AlphaFoldDB" id="B4P3E9"/>
<sequence length="286" mass="30832">MHFFGLLVTFVCCVLCVAADPQQIYGGNNGPLAVGTPGNLIYIPGQNDDVYKVPGVGGQFQQIYGGNNGPLALGTPGNLIYIRGQNDGVYKVPGVGGQFQHASSPAEYIYTDKHGNIYRNIQQAGGPETHAVSGPAQAVEQPTPPTVRDFPYGTAADHQFYVTQHGRTENVGSGLGLVQRNTYNFQYHEERSGRPVDYGNGVQDVGAGKFSVQRSRRSTQIPEKQCVRVQGKNFVTNCNQAGVWNDDTSVWKRTDGRTVSILKGGKIIVNGNGRTLTLPSSNSDEN</sequence>
<keyword evidence="3" id="KW-1185">Reference proteome</keyword>
<gene>
    <name evidence="2" type="primary">Dyak\GE19241</name>
    <name evidence="2" type="synonym">dyak_GLEANR_3014</name>
    <name evidence="2" type="synonym">GE19241</name>
    <name evidence="2" type="ORF">Dyak_GE19241</name>
</gene>
<feature type="signal peptide" evidence="1">
    <location>
        <begin position="1"/>
        <end position="19"/>
    </location>
</feature>
<dbReference type="Proteomes" id="UP000002282">
    <property type="component" value="Chromosome 2L"/>
</dbReference>
<feature type="chain" id="PRO_5006458680" evidence="1">
    <location>
        <begin position="20"/>
        <end position="286"/>
    </location>
</feature>
<organism evidence="2 3">
    <name type="scientific">Drosophila yakuba</name>
    <name type="common">Fruit fly</name>
    <dbReference type="NCBI Taxonomy" id="7245"/>
    <lineage>
        <taxon>Eukaryota</taxon>
        <taxon>Metazoa</taxon>
        <taxon>Ecdysozoa</taxon>
        <taxon>Arthropoda</taxon>
        <taxon>Hexapoda</taxon>
        <taxon>Insecta</taxon>
        <taxon>Pterygota</taxon>
        <taxon>Neoptera</taxon>
        <taxon>Endopterygota</taxon>
        <taxon>Diptera</taxon>
        <taxon>Brachycera</taxon>
        <taxon>Muscomorpha</taxon>
        <taxon>Ephydroidea</taxon>
        <taxon>Drosophilidae</taxon>
        <taxon>Drosophila</taxon>
        <taxon>Sophophora</taxon>
    </lineage>
</organism>
<dbReference type="EMBL" id="CM000157">
    <property type="protein sequence ID" value="EDW89422.2"/>
    <property type="molecule type" value="Genomic_DNA"/>
</dbReference>